<feature type="chain" id="PRO_5042157620" description="DUF4149 domain-containing protein" evidence="1">
    <location>
        <begin position="19"/>
        <end position="214"/>
    </location>
</feature>
<reference evidence="2 3" key="1">
    <citation type="journal article" date="2021" name="Sci. Rep.">
        <title>The genome of the diatom Chaetoceros tenuissimus carries an ancient integrated fragment of an extant virus.</title>
        <authorList>
            <person name="Hongo Y."/>
            <person name="Kimura K."/>
            <person name="Takaki Y."/>
            <person name="Yoshida Y."/>
            <person name="Baba S."/>
            <person name="Kobayashi G."/>
            <person name="Nagasaki K."/>
            <person name="Hano T."/>
            <person name="Tomaru Y."/>
        </authorList>
    </citation>
    <scope>NUCLEOTIDE SEQUENCE [LARGE SCALE GENOMIC DNA]</scope>
    <source>
        <strain evidence="2 3">NIES-3715</strain>
    </source>
</reference>
<evidence type="ECO:0008006" key="4">
    <source>
        <dbReference type="Google" id="ProtNLM"/>
    </source>
</evidence>
<evidence type="ECO:0000313" key="3">
    <source>
        <dbReference type="Proteomes" id="UP001054902"/>
    </source>
</evidence>
<protein>
    <recommendedName>
        <fullName evidence="4">DUF4149 domain-containing protein</fullName>
    </recommendedName>
</protein>
<dbReference type="EMBL" id="BLLK01000051">
    <property type="protein sequence ID" value="GFH55612.1"/>
    <property type="molecule type" value="Genomic_DNA"/>
</dbReference>
<feature type="signal peptide" evidence="1">
    <location>
        <begin position="1"/>
        <end position="18"/>
    </location>
</feature>
<comment type="caution">
    <text evidence="2">The sequence shown here is derived from an EMBL/GenBank/DDBJ whole genome shotgun (WGS) entry which is preliminary data.</text>
</comment>
<keyword evidence="1" id="KW-0732">Signal</keyword>
<evidence type="ECO:0000313" key="2">
    <source>
        <dbReference type="EMBL" id="GFH55612.1"/>
    </source>
</evidence>
<organism evidence="2 3">
    <name type="scientific">Chaetoceros tenuissimus</name>
    <dbReference type="NCBI Taxonomy" id="426638"/>
    <lineage>
        <taxon>Eukaryota</taxon>
        <taxon>Sar</taxon>
        <taxon>Stramenopiles</taxon>
        <taxon>Ochrophyta</taxon>
        <taxon>Bacillariophyta</taxon>
        <taxon>Coscinodiscophyceae</taxon>
        <taxon>Chaetocerotophycidae</taxon>
        <taxon>Chaetocerotales</taxon>
        <taxon>Chaetocerotaceae</taxon>
        <taxon>Chaetoceros</taxon>
    </lineage>
</organism>
<accession>A0AAD3D0Z0</accession>
<sequence>MYFLKKLILLSAISYSTAFLPSSNIPSTRINGPLSRDSITHPSTYALQKPTRFQKSTMQLASSPDTQLTVGFVTIVAACTPYVLGVIFPKFFNKSFFLPVYEEDDAGRVAEIGWKVRYASLGLALTTLLFLEVYVNPTKDITSVLKDSYITWAIFYAEATRKIRSEATSEPPVFSGNRLGVQLWHVLVTIVLWADVSESFTGNFIETSLVKLFT</sequence>
<dbReference type="AlphaFoldDB" id="A0AAD3D0Z0"/>
<name>A0AAD3D0Z0_9STRA</name>
<dbReference type="Proteomes" id="UP001054902">
    <property type="component" value="Unassembled WGS sequence"/>
</dbReference>
<proteinExistence type="predicted"/>
<evidence type="ECO:0000256" key="1">
    <source>
        <dbReference type="SAM" id="SignalP"/>
    </source>
</evidence>
<gene>
    <name evidence="2" type="ORF">CTEN210_12088</name>
</gene>
<keyword evidence="3" id="KW-1185">Reference proteome</keyword>